<proteinExistence type="predicted"/>
<evidence type="ECO:0000313" key="1">
    <source>
        <dbReference type="EMBL" id="SHG89177.1"/>
    </source>
</evidence>
<dbReference type="PANTHER" id="PTHR33973">
    <property type="entry name" value="OS07G0153300 PROTEIN"/>
    <property type="match status" value="1"/>
</dbReference>
<reference evidence="1 2" key="1">
    <citation type="submission" date="2016-11" db="EMBL/GenBank/DDBJ databases">
        <authorList>
            <person name="Jaros S."/>
            <person name="Januszkiewicz K."/>
            <person name="Wedrychowicz H."/>
        </authorList>
    </citation>
    <scope>NUCLEOTIDE SEQUENCE [LARGE SCALE GENOMIC DNA]</scope>
    <source>
        <strain evidence="1 2">DSM 19436</strain>
    </source>
</reference>
<name>A0A1M5NI85_9HYPH</name>
<sequence>MNPASGLFSGTVVHRRLRPKRHQLRYRVFWLLLDLDELDALDGRLRLFSRGRFNMLSFYDGDHGASDTMTLRQLVTGQLHAAGITQPIAAIRLLTMPRMFGYAFNPISLFFCHAPDGQLAAIVYEVHNTFGQRHSYIAAIDGPADSDNLFRHACQKQFYVSPFLGMDLDYDFAVRPPADAVSLAVNGSDEAGIVIATSMTGERHAITDRSLLGAVFSHPLLTLKVIAGIHWEALKLWRKGVPLTRRPPPPSIAVTLITERQREEVHVGA</sequence>
<dbReference type="STRING" id="1122133.SAMN02745157_5008"/>
<evidence type="ECO:0008006" key="3">
    <source>
        <dbReference type="Google" id="ProtNLM"/>
    </source>
</evidence>
<dbReference type="PANTHER" id="PTHR33973:SF4">
    <property type="entry name" value="OS07G0153300 PROTEIN"/>
    <property type="match status" value="1"/>
</dbReference>
<dbReference type="EMBL" id="FQUP01000009">
    <property type="protein sequence ID" value="SHG89177.1"/>
    <property type="molecule type" value="Genomic_DNA"/>
</dbReference>
<dbReference type="AlphaFoldDB" id="A0A1M5NI85"/>
<keyword evidence="2" id="KW-1185">Reference proteome</keyword>
<evidence type="ECO:0000313" key="2">
    <source>
        <dbReference type="Proteomes" id="UP000184485"/>
    </source>
</evidence>
<dbReference type="RefSeq" id="WP_073058478.1">
    <property type="nucleotide sequence ID" value="NZ_FQUP01000009.1"/>
</dbReference>
<dbReference type="Pfam" id="PF07103">
    <property type="entry name" value="DUF1365"/>
    <property type="match status" value="1"/>
</dbReference>
<accession>A0A1M5NI85</accession>
<protein>
    <recommendedName>
        <fullName evidence="3">DUF1365 domain-containing protein</fullName>
    </recommendedName>
</protein>
<gene>
    <name evidence="1" type="ORF">SAMN02745157_5008</name>
</gene>
<dbReference type="InterPro" id="IPR010775">
    <property type="entry name" value="DUF1365"/>
</dbReference>
<dbReference type="Proteomes" id="UP000184485">
    <property type="component" value="Unassembled WGS sequence"/>
</dbReference>
<dbReference type="OrthoDB" id="9778801at2"/>
<organism evidence="1 2">
    <name type="scientific">Kaistia soli DSM 19436</name>
    <dbReference type="NCBI Taxonomy" id="1122133"/>
    <lineage>
        <taxon>Bacteria</taxon>
        <taxon>Pseudomonadati</taxon>
        <taxon>Pseudomonadota</taxon>
        <taxon>Alphaproteobacteria</taxon>
        <taxon>Hyphomicrobiales</taxon>
        <taxon>Kaistiaceae</taxon>
        <taxon>Kaistia</taxon>
    </lineage>
</organism>